<feature type="transmembrane region" description="Helical" evidence="1">
    <location>
        <begin position="9"/>
        <end position="25"/>
    </location>
</feature>
<evidence type="ECO:0000256" key="1">
    <source>
        <dbReference type="SAM" id="Phobius"/>
    </source>
</evidence>
<protein>
    <submittedName>
        <fullName evidence="2">FxsA family protein</fullName>
    </submittedName>
</protein>
<evidence type="ECO:0000313" key="2">
    <source>
        <dbReference type="EMBL" id="TFE27826.1"/>
    </source>
</evidence>
<dbReference type="Proteomes" id="UP000297900">
    <property type="component" value="Unassembled WGS sequence"/>
</dbReference>
<keyword evidence="1" id="KW-1133">Transmembrane helix</keyword>
<keyword evidence="1" id="KW-0812">Transmembrane</keyword>
<organism evidence="2 3">
    <name type="scientific">Cohnella luojiensis</name>
    <dbReference type="NCBI Taxonomy" id="652876"/>
    <lineage>
        <taxon>Bacteria</taxon>
        <taxon>Bacillati</taxon>
        <taxon>Bacillota</taxon>
        <taxon>Bacilli</taxon>
        <taxon>Bacillales</taxon>
        <taxon>Paenibacillaceae</taxon>
        <taxon>Cohnella</taxon>
    </lineage>
</organism>
<dbReference type="InterPro" id="IPR007313">
    <property type="entry name" value="FxsA"/>
</dbReference>
<dbReference type="AlphaFoldDB" id="A0A4Y8M0S6"/>
<dbReference type="PANTHER" id="PTHR35335:SF1">
    <property type="entry name" value="UPF0716 PROTEIN FXSA"/>
    <property type="match status" value="1"/>
</dbReference>
<dbReference type="EMBL" id="SOMN01000008">
    <property type="protein sequence ID" value="TFE27826.1"/>
    <property type="molecule type" value="Genomic_DNA"/>
</dbReference>
<sequence length="138" mass="15509">MMQKKQSKLPLAVFLLALMELWFIFMVGKWIGGWATLALLIGSGALGAWLIKTEGRKVWQQARQQMEAGQAPGHSLLEGLCVLAGGILLIAPGFLSDIVGLTMLLPFTRPLYRLYIYRWLERKVRNGQFSIYGGSNRR</sequence>
<proteinExistence type="predicted"/>
<keyword evidence="3" id="KW-1185">Reference proteome</keyword>
<name>A0A4Y8M0S6_9BACL</name>
<dbReference type="Pfam" id="PF04186">
    <property type="entry name" value="FxsA"/>
    <property type="match status" value="1"/>
</dbReference>
<reference evidence="2 3" key="1">
    <citation type="submission" date="2019-03" db="EMBL/GenBank/DDBJ databases">
        <title>Cohnella endophytica sp. nov., a novel endophytic bacterium isolated from bark of Sonneratia apetala.</title>
        <authorList>
            <person name="Tuo L."/>
        </authorList>
    </citation>
    <scope>NUCLEOTIDE SEQUENCE [LARGE SCALE GENOMIC DNA]</scope>
    <source>
        <strain evidence="2 3">CCTCC AB 208254</strain>
    </source>
</reference>
<dbReference type="NCBIfam" id="NF008528">
    <property type="entry name" value="PRK11463.1-2"/>
    <property type="match status" value="1"/>
</dbReference>
<keyword evidence="1" id="KW-0472">Membrane</keyword>
<dbReference type="OrthoDB" id="9792788at2"/>
<accession>A0A4Y8M0S6</accession>
<gene>
    <name evidence="2" type="ORF">E2980_08570</name>
</gene>
<feature type="transmembrane region" description="Helical" evidence="1">
    <location>
        <begin position="71"/>
        <end position="92"/>
    </location>
</feature>
<feature type="transmembrane region" description="Helical" evidence="1">
    <location>
        <begin position="31"/>
        <end position="51"/>
    </location>
</feature>
<dbReference type="PANTHER" id="PTHR35335">
    <property type="entry name" value="UPF0716 PROTEIN FXSA"/>
    <property type="match status" value="1"/>
</dbReference>
<evidence type="ECO:0000313" key="3">
    <source>
        <dbReference type="Proteomes" id="UP000297900"/>
    </source>
</evidence>
<dbReference type="GO" id="GO:0016020">
    <property type="term" value="C:membrane"/>
    <property type="evidence" value="ECO:0007669"/>
    <property type="project" value="InterPro"/>
</dbReference>
<comment type="caution">
    <text evidence="2">The sequence shown here is derived from an EMBL/GenBank/DDBJ whole genome shotgun (WGS) entry which is preliminary data.</text>
</comment>